<dbReference type="InterPro" id="IPR026360">
    <property type="entry name" value="Xnuc_lig_assoc"/>
</dbReference>
<dbReference type="SUPFAM" id="SSF56281">
    <property type="entry name" value="Metallo-hydrolase/oxidoreductase"/>
    <property type="match status" value="1"/>
</dbReference>
<dbReference type="NCBIfam" id="TIGR04122">
    <property type="entry name" value="Xnuc_lig_assoc"/>
    <property type="match status" value="1"/>
</dbReference>
<name>A0A5B9PKV8_9BACT</name>
<accession>A0A5B9PKV8</accession>
<dbReference type="GO" id="GO:0004521">
    <property type="term" value="F:RNA endonuclease activity"/>
    <property type="evidence" value="ECO:0007669"/>
    <property type="project" value="TreeGrafter"/>
</dbReference>
<dbReference type="PANTHER" id="PTHR11203">
    <property type="entry name" value="CLEAVAGE AND POLYADENYLATION SPECIFICITY FACTOR FAMILY MEMBER"/>
    <property type="match status" value="1"/>
</dbReference>
<sequence length="344" mass="38108">MDELLTVTPKGLYCQTGNFYVDPWRPVDRALITHAHADHARWGSKKYLAAASSRHALRIRMGDKADLEFQPFGKPVTIGGVRVTFYPAGHILGSAQIKIEKDGYSTVVSGDYKRTNDPTCQPFEPVRCNTFVTESTFGLPIYRWPDPQNVFDQINEWWRNNQQSGTASMLLAYSLGKAQRLLAGVDASIGPIYTHGAVHKLNAGYEASGIALPATTYVGDVDPKETDWSRALIVAPPAAAGTRWAQRFGKLSVGMASGWMQIRGTRRRRSMDRGFILSDHVDWSSLLQTIRETEAENVWVTHGYSSIVARHLETMGLNASVIETEFEGEQLIETSDSGKEDAGD</sequence>
<evidence type="ECO:0000313" key="1">
    <source>
        <dbReference type="EMBL" id="QEG23033.1"/>
    </source>
</evidence>
<dbReference type="PANTHER" id="PTHR11203:SF49">
    <property type="entry name" value="BLL1145 PROTEIN"/>
    <property type="match status" value="1"/>
</dbReference>
<dbReference type="OrthoDB" id="9803916at2"/>
<dbReference type="RefSeq" id="WP_075086039.1">
    <property type="nucleotide sequence ID" value="NZ_CP042912.1"/>
</dbReference>
<dbReference type="STRING" id="980251.GCA_001642875_04034"/>
<protein>
    <submittedName>
        <fullName evidence="1">Metallo-beta-lactamase superfamily protein</fullName>
    </submittedName>
</protein>
<proteinExistence type="predicted"/>
<evidence type="ECO:0000313" key="2">
    <source>
        <dbReference type="Proteomes" id="UP000322214"/>
    </source>
</evidence>
<dbReference type="InterPro" id="IPR050698">
    <property type="entry name" value="MBL"/>
</dbReference>
<dbReference type="AlphaFoldDB" id="A0A5B9PKV8"/>
<dbReference type="InterPro" id="IPR036866">
    <property type="entry name" value="RibonucZ/Hydroxyglut_hydro"/>
</dbReference>
<dbReference type="Gene3D" id="3.60.15.10">
    <property type="entry name" value="Ribonuclease Z/Hydroxyacylglutathione hydrolase-like"/>
    <property type="match status" value="1"/>
</dbReference>
<organism evidence="1 2">
    <name type="scientific">Mariniblastus fucicola</name>
    <dbReference type="NCBI Taxonomy" id="980251"/>
    <lineage>
        <taxon>Bacteria</taxon>
        <taxon>Pseudomonadati</taxon>
        <taxon>Planctomycetota</taxon>
        <taxon>Planctomycetia</taxon>
        <taxon>Pirellulales</taxon>
        <taxon>Pirellulaceae</taxon>
        <taxon>Mariniblastus</taxon>
    </lineage>
</organism>
<keyword evidence="2" id="KW-1185">Reference proteome</keyword>
<reference evidence="1 2" key="1">
    <citation type="submission" date="2019-08" db="EMBL/GenBank/DDBJ databases">
        <title>Deep-cultivation of Planctomycetes and their phenomic and genomic characterization uncovers novel biology.</title>
        <authorList>
            <person name="Wiegand S."/>
            <person name="Jogler M."/>
            <person name="Boedeker C."/>
            <person name="Pinto D."/>
            <person name="Vollmers J."/>
            <person name="Rivas-Marin E."/>
            <person name="Kohn T."/>
            <person name="Peeters S.H."/>
            <person name="Heuer A."/>
            <person name="Rast P."/>
            <person name="Oberbeckmann S."/>
            <person name="Bunk B."/>
            <person name="Jeske O."/>
            <person name="Meyerdierks A."/>
            <person name="Storesund J.E."/>
            <person name="Kallscheuer N."/>
            <person name="Luecker S."/>
            <person name="Lage O.M."/>
            <person name="Pohl T."/>
            <person name="Merkel B.J."/>
            <person name="Hornburger P."/>
            <person name="Mueller R.-W."/>
            <person name="Bruemmer F."/>
            <person name="Labrenz M."/>
            <person name="Spormann A.M."/>
            <person name="Op den Camp H."/>
            <person name="Overmann J."/>
            <person name="Amann R."/>
            <person name="Jetten M.S.M."/>
            <person name="Mascher T."/>
            <person name="Medema M.H."/>
            <person name="Devos D.P."/>
            <person name="Kaster A.-K."/>
            <person name="Ovreas L."/>
            <person name="Rohde M."/>
            <person name="Galperin M.Y."/>
            <person name="Jogler C."/>
        </authorList>
    </citation>
    <scope>NUCLEOTIDE SEQUENCE [LARGE SCALE GENOMIC DNA]</scope>
    <source>
        <strain evidence="1 2">FC18</strain>
    </source>
</reference>
<dbReference type="EMBL" id="CP042912">
    <property type="protein sequence ID" value="QEG23033.1"/>
    <property type="molecule type" value="Genomic_DNA"/>
</dbReference>
<dbReference type="KEGG" id="mff:MFFC18_29250"/>
<gene>
    <name evidence="1" type="ORF">MFFC18_29250</name>
</gene>
<dbReference type="Proteomes" id="UP000322214">
    <property type="component" value="Chromosome"/>
</dbReference>